<keyword evidence="5" id="KW-0503">Monooxygenase</keyword>
<dbReference type="GO" id="GO:0004497">
    <property type="term" value="F:monooxygenase activity"/>
    <property type="evidence" value="ECO:0007669"/>
    <property type="project" value="UniProtKB-KW"/>
</dbReference>
<evidence type="ECO:0000259" key="4">
    <source>
        <dbReference type="Pfam" id="PF01494"/>
    </source>
</evidence>
<comment type="cofactor">
    <cofactor evidence="1">
        <name>FAD</name>
        <dbReference type="ChEBI" id="CHEBI:57692"/>
    </cofactor>
</comment>
<name>A0ABS6B2S2_9NOCA</name>
<dbReference type="InterPro" id="IPR036188">
    <property type="entry name" value="FAD/NAD-bd_sf"/>
</dbReference>
<dbReference type="Pfam" id="PF01494">
    <property type="entry name" value="FAD_binding_3"/>
    <property type="match status" value="2"/>
</dbReference>
<keyword evidence="2" id="KW-0285">Flavoprotein</keyword>
<dbReference type="InterPro" id="IPR002938">
    <property type="entry name" value="FAD-bd"/>
</dbReference>
<dbReference type="PANTHER" id="PTHR43004">
    <property type="entry name" value="TRK SYSTEM POTASSIUM UPTAKE PROTEIN"/>
    <property type="match status" value="1"/>
</dbReference>
<sequence length="552" mass="57960">MSEERVPVLIVGGGTVGLAAALFLTTHGVTPLVLERQPGVSIHPRATGIGPRTMEFLRQAGLERAVNDVAVDMSAGGRVKVSARSLAEVDLATAPVLSVTENDWGSADPSPARIRGVCPQHRLDAVLLPAARSKGARVRFSARMVDCAIESEGVTVTLDTGEVIAADYLIAADGVRSTVRERLGIGVGGPGPLGEPATSILFRADLTPYTQGRTFVNCTITHPDAPGLLVTVDGEKEWIFHAGTDSESTGGAAEVAVEQWQEVIRTAVGDPALPVEVRSVLPWRPRGQLADRFQAGRSVDTAAEHDAGRSVGEAAEHGRVFLAGDAAHAVPPLGAFGLNTGMADAHNLAWKLAAVLRGDAGPALLDTYTAERRPVAAMTLEQAMIRLTDPTLHWDAHAVDRRAAAGALHALVVHLGYRYDSAAVIESSPALPSTEDVIADLDGTPGSRLPHRWLAGGTSTLDLIRSHCTVIGGNHRWIAAASDAAAELGIRVDSHALALADNAVREWFDTVGIGPDGALLVRPDQIIAARIPSAPPAPARLLRQLLTRALAR</sequence>
<accession>A0ABS6B2S2</accession>
<evidence type="ECO:0000256" key="2">
    <source>
        <dbReference type="ARBA" id="ARBA00022630"/>
    </source>
</evidence>
<keyword evidence="5" id="KW-0560">Oxidoreductase</keyword>
<keyword evidence="6" id="KW-1185">Reference proteome</keyword>
<protein>
    <submittedName>
        <fullName evidence="5">FAD-dependent monooxygenase</fullName>
    </submittedName>
</protein>
<dbReference type="Proteomes" id="UP000733379">
    <property type="component" value="Unassembled WGS sequence"/>
</dbReference>
<dbReference type="PRINTS" id="PR00420">
    <property type="entry name" value="RNGMNOXGNASE"/>
</dbReference>
<feature type="domain" description="FAD-binding" evidence="4">
    <location>
        <begin position="308"/>
        <end position="382"/>
    </location>
</feature>
<dbReference type="RefSeq" id="WP_215919886.1">
    <property type="nucleotide sequence ID" value="NZ_JAHKNI010000008.1"/>
</dbReference>
<dbReference type="Gene3D" id="3.40.30.120">
    <property type="match status" value="1"/>
</dbReference>
<feature type="domain" description="FAD-binding" evidence="4">
    <location>
        <begin position="6"/>
        <end position="297"/>
    </location>
</feature>
<evidence type="ECO:0000313" key="5">
    <source>
        <dbReference type="EMBL" id="MBU3064582.1"/>
    </source>
</evidence>
<evidence type="ECO:0000313" key="6">
    <source>
        <dbReference type="Proteomes" id="UP000733379"/>
    </source>
</evidence>
<dbReference type="PANTHER" id="PTHR43004:SF19">
    <property type="entry name" value="BINDING MONOOXYGENASE, PUTATIVE (JCVI)-RELATED"/>
    <property type="match status" value="1"/>
</dbReference>
<evidence type="ECO:0000256" key="1">
    <source>
        <dbReference type="ARBA" id="ARBA00001974"/>
    </source>
</evidence>
<dbReference type="InterPro" id="IPR050641">
    <property type="entry name" value="RIFMO-like"/>
</dbReference>
<proteinExistence type="predicted"/>
<keyword evidence="3" id="KW-0274">FAD</keyword>
<dbReference type="Gene3D" id="3.30.9.10">
    <property type="entry name" value="D-Amino Acid Oxidase, subunit A, domain 2"/>
    <property type="match status" value="1"/>
</dbReference>
<gene>
    <name evidence="5" type="ORF">KO481_24000</name>
</gene>
<comment type="caution">
    <text evidence="5">The sequence shown here is derived from an EMBL/GenBank/DDBJ whole genome shotgun (WGS) entry which is preliminary data.</text>
</comment>
<organism evidence="5 6">
    <name type="scientific">Nocardia albiluteola</name>
    <dbReference type="NCBI Taxonomy" id="2842303"/>
    <lineage>
        <taxon>Bacteria</taxon>
        <taxon>Bacillati</taxon>
        <taxon>Actinomycetota</taxon>
        <taxon>Actinomycetes</taxon>
        <taxon>Mycobacteriales</taxon>
        <taxon>Nocardiaceae</taxon>
        <taxon>Nocardia</taxon>
    </lineage>
</organism>
<dbReference type="EMBL" id="JAHKNI010000008">
    <property type="protein sequence ID" value="MBU3064582.1"/>
    <property type="molecule type" value="Genomic_DNA"/>
</dbReference>
<evidence type="ECO:0000256" key="3">
    <source>
        <dbReference type="ARBA" id="ARBA00022827"/>
    </source>
</evidence>
<dbReference type="SUPFAM" id="SSF51905">
    <property type="entry name" value="FAD/NAD(P)-binding domain"/>
    <property type="match status" value="1"/>
</dbReference>
<dbReference type="Pfam" id="PF21274">
    <property type="entry name" value="Rng_hyd_C"/>
    <property type="match status" value="1"/>
</dbReference>
<reference evidence="5 6" key="1">
    <citation type="submission" date="2021-06" db="EMBL/GenBank/DDBJ databases">
        <title>Actinomycetes sequencing.</title>
        <authorList>
            <person name="Shan Q."/>
        </authorList>
    </citation>
    <scope>NUCLEOTIDE SEQUENCE [LARGE SCALE GENOMIC DNA]</scope>
    <source>
        <strain evidence="5 6">NEAU-G5</strain>
    </source>
</reference>
<dbReference type="Gene3D" id="3.50.50.60">
    <property type="entry name" value="FAD/NAD(P)-binding domain"/>
    <property type="match status" value="1"/>
</dbReference>